<name>A0A6J3LTH3_9PEZI</name>
<dbReference type="Proteomes" id="UP000504637">
    <property type="component" value="Unplaced"/>
</dbReference>
<evidence type="ECO:0000313" key="2">
    <source>
        <dbReference type="RefSeq" id="XP_033456122.1"/>
    </source>
</evidence>
<keyword evidence="1" id="KW-1185">Reference proteome</keyword>
<dbReference type="RefSeq" id="XP_033456122.1">
    <property type="nucleotide sequence ID" value="XM_033605745.1"/>
</dbReference>
<dbReference type="AlphaFoldDB" id="A0A6J3LTH3"/>
<proteinExistence type="predicted"/>
<evidence type="ECO:0000313" key="1">
    <source>
        <dbReference type="Proteomes" id="UP000504637"/>
    </source>
</evidence>
<accession>A0A6J3LTH3</accession>
<reference evidence="2" key="1">
    <citation type="submission" date="2020-01" db="EMBL/GenBank/DDBJ databases">
        <authorList>
            <consortium name="DOE Joint Genome Institute"/>
            <person name="Haridas S."/>
            <person name="Albert R."/>
            <person name="Binder M."/>
            <person name="Bloem J."/>
            <person name="Labutti K."/>
            <person name="Salamov A."/>
            <person name="Andreopoulos B."/>
            <person name="Baker S.E."/>
            <person name="Barry K."/>
            <person name="Bills G."/>
            <person name="Bluhm B.H."/>
            <person name="Cannon C."/>
            <person name="Castanera R."/>
            <person name="Culley D.E."/>
            <person name="Daum C."/>
            <person name="Ezra D."/>
            <person name="Gonzalez J.B."/>
            <person name="Henrissat B."/>
            <person name="Kuo A."/>
            <person name="Liang C."/>
            <person name="Lipzen A."/>
            <person name="Lutzoni F."/>
            <person name="Magnuson J."/>
            <person name="Mondo S."/>
            <person name="Nolan M."/>
            <person name="Ohm R."/>
            <person name="Pangilinan J."/>
            <person name="Park H.-J."/>
            <person name="Ramirez L."/>
            <person name="Alfaro M."/>
            <person name="Sun H."/>
            <person name="Tritt A."/>
            <person name="Yoshinaga Y."/>
            <person name="Zwiers L.-H."/>
            <person name="Turgeon B.G."/>
            <person name="Goodwin S.B."/>
            <person name="Spatafora J.W."/>
            <person name="Crous P.W."/>
            <person name="Grigoriev I.V."/>
        </authorList>
    </citation>
    <scope>NUCLEOTIDE SEQUENCE</scope>
    <source>
        <strain evidence="2">CBS 342.82</strain>
    </source>
</reference>
<sequence length="135" mass="13884">MYGMYWSSGENGWHDDDGDGGGGGGGDASWPPLVLEIDDRLRGLTSPLHVYCILGISAFVHQTSIGSGETLALGRIGRPSSCNATGVLGKKGSAFPGEKEALIGSGECSQRPEQMNPSRGCVAPTAAETLSCLDG</sequence>
<reference evidence="2" key="3">
    <citation type="submission" date="2025-08" db="UniProtKB">
        <authorList>
            <consortium name="RefSeq"/>
        </authorList>
    </citation>
    <scope>IDENTIFICATION</scope>
    <source>
        <strain evidence="2">CBS 342.82</strain>
    </source>
</reference>
<protein>
    <submittedName>
        <fullName evidence="2">Uncharacterized protein</fullName>
    </submittedName>
</protein>
<dbReference type="GeneID" id="54363545"/>
<reference evidence="2" key="2">
    <citation type="submission" date="2020-04" db="EMBL/GenBank/DDBJ databases">
        <authorList>
            <consortium name="NCBI Genome Project"/>
        </authorList>
    </citation>
    <scope>NUCLEOTIDE SEQUENCE</scope>
    <source>
        <strain evidence="2">CBS 342.82</strain>
    </source>
</reference>
<gene>
    <name evidence="2" type="ORF">K489DRAFT_383985</name>
</gene>
<organism evidence="2">
    <name type="scientific">Dissoconium aciculare CBS 342.82</name>
    <dbReference type="NCBI Taxonomy" id="1314786"/>
    <lineage>
        <taxon>Eukaryota</taxon>
        <taxon>Fungi</taxon>
        <taxon>Dikarya</taxon>
        <taxon>Ascomycota</taxon>
        <taxon>Pezizomycotina</taxon>
        <taxon>Dothideomycetes</taxon>
        <taxon>Dothideomycetidae</taxon>
        <taxon>Mycosphaerellales</taxon>
        <taxon>Dissoconiaceae</taxon>
        <taxon>Dissoconium</taxon>
    </lineage>
</organism>